<organism evidence="12 13">
    <name type="scientific">Trypanosoma rangeli SC58</name>
    <dbReference type="NCBI Taxonomy" id="429131"/>
    <lineage>
        <taxon>Eukaryota</taxon>
        <taxon>Discoba</taxon>
        <taxon>Euglenozoa</taxon>
        <taxon>Kinetoplastea</taxon>
        <taxon>Metakinetoplastina</taxon>
        <taxon>Trypanosomatida</taxon>
        <taxon>Trypanosomatidae</taxon>
        <taxon>Trypanosoma</taxon>
        <taxon>Herpetosoma</taxon>
    </lineage>
</organism>
<dbReference type="EMBL" id="AUPL01001305">
    <property type="protein sequence ID" value="ESL10954.1"/>
    <property type="molecule type" value="Genomic_DNA"/>
</dbReference>
<accession>A0A061J7U1</accession>
<keyword evidence="6" id="KW-0378">Hydrolase</keyword>
<dbReference type="OrthoDB" id="445564at2759"/>
<dbReference type="CDD" id="cd07417">
    <property type="entry name" value="MPP_PP5_C"/>
    <property type="match status" value="1"/>
</dbReference>
<protein>
    <recommendedName>
        <fullName evidence="3">protein-serine/threonine phosphatase</fullName>
        <ecNumber evidence="3">3.1.3.16</ecNumber>
    </recommendedName>
</protein>
<keyword evidence="13" id="KW-1185">Reference proteome</keyword>
<dbReference type="InterPro" id="IPR004843">
    <property type="entry name" value="Calcineurin-like_PHP"/>
</dbReference>
<dbReference type="GO" id="GO:0004722">
    <property type="term" value="F:protein serine/threonine phosphatase activity"/>
    <property type="evidence" value="ECO:0007669"/>
    <property type="project" value="UniProtKB-EC"/>
</dbReference>
<gene>
    <name evidence="12" type="ORF">TRSC58_01305</name>
</gene>
<dbReference type="Pfam" id="PF00515">
    <property type="entry name" value="TPR_1"/>
    <property type="match status" value="1"/>
</dbReference>
<reference evidence="12 13" key="1">
    <citation type="submission" date="2013-07" db="EMBL/GenBank/DDBJ databases">
        <authorList>
            <person name="Stoco P.H."/>
            <person name="Wagner G."/>
            <person name="Gerber A."/>
            <person name="Zaha A."/>
            <person name="Thompson C."/>
            <person name="Bartholomeu D.C."/>
            <person name="Luckemeyer D.D."/>
            <person name="Bahia D."/>
            <person name="Loreto E."/>
            <person name="Prestes E.B."/>
            <person name="Lima F.M."/>
            <person name="Rodrigues-Luiz G."/>
            <person name="Vallejo G.A."/>
            <person name="Filho J.F."/>
            <person name="Monteiro K.M."/>
            <person name="Tyler K.M."/>
            <person name="de Almeida L.G."/>
            <person name="Ortiz M.F."/>
            <person name="Siervo M.A."/>
            <person name="de Moraes M.H."/>
            <person name="Cunha O.L."/>
            <person name="Mendonca-Neto R."/>
            <person name="Silva R."/>
            <person name="Teixeira S.M."/>
            <person name="Murta S.M."/>
            <person name="Sincero T.C."/>
            <person name="Mendes T.A."/>
            <person name="Urmenyi T.P."/>
            <person name="Silva V.G."/>
            <person name="da Rocha W.D."/>
            <person name="Andersson B."/>
            <person name="Romanha A.J."/>
            <person name="Steindel M."/>
            <person name="de Vasconcelos A.T."/>
            <person name="Grisard E.C."/>
        </authorList>
    </citation>
    <scope>NUCLEOTIDE SEQUENCE [LARGE SCALE GENOMIC DNA]</scope>
    <source>
        <strain evidence="12 13">SC58</strain>
    </source>
</reference>
<feature type="repeat" description="TPR" evidence="10">
    <location>
        <begin position="74"/>
        <end position="107"/>
    </location>
</feature>
<dbReference type="EC" id="3.1.3.16" evidence="3"/>
<comment type="cofactor">
    <cofactor evidence="1">
        <name>Mn(2+)</name>
        <dbReference type="ChEBI" id="CHEBI:29035"/>
    </cofactor>
</comment>
<dbReference type="SMART" id="SM00028">
    <property type="entry name" value="TPR"/>
    <property type="match status" value="3"/>
</dbReference>
<feature type="domain" description="Serine/threonine specific protein phosphatases" evidence="11">
    <location>
        <begin position="179"/>
        <end position="456"/>
    </location>
</feature>
<dbReference type="VEuPathDB" id="TriTrypDB:TRSC58_01305"/>
<dbReference type="InterPro" id="IPR013235">
    <property type="entry name" value="PPP_dom"/>
</dbReference>
<dbReference type="GO" id="GO:0046872">
    <property type="term" value="F:metal ion binding"/>
    <property type="evidence" value="ECO:0007669"/>
    <property type="project" value="UniProtKB-KW"/>
</dbReference>
<evidence type="ECO:0000313" key="13">
    <source>
        <dbReference type="Proteomes" id="UP000031737"/>
    </source>
</evidence>
<evidence type="ECO:0000256" key="7">
    <source>
        <dbReference type="ARBA" id="ARBA00022803"/>
    </source>
</evidence>
<dbReference type="Pfam" id="PF00149">
    <property type="entry name" value="Metallophos"/>
    <property type="match status" value="1"/>
</dbReference>
<evidence type="ECO:0000256" key="3">
    <source>
        <dbReference type="ARBA" id="ARBA00013081"/>
    </source>
</evidence>
<evidence type="ECO:0000256" key="5">
    <source>
        <dbReference type="ARBA" id="ARBA00022737"/>
    </source>
</evidence>
<evidence type="ECO:0000256" key="2">
    <source>
        <dbReference type="ARBA" id="ARBA00008786"/>
    </source>
</evidence>
<dbReference type="SMART" id="SM00156">
    <property type="entry name" value="PP2Ac"/>
    <property type="match status" value="1"/>
</dbReference>
<feature type="active site" description="Proton donor/acceptor" evidence="9">
    <location>
        <position position="279"/>
    </location>
</feature>
<dbReference type="Gene3D" id="3.60.21.10">
    <property type="match status" value="1"/>
</dbReference>
<dbReference type="Gene3D" id="1.25.40.10">
    <property type="entry name" value="Tetratricopeptide repeat domain"/>
    <property type="match status" value="1"/>
</dbReference>
<comment type="caution">
    <text evidence="12">The sequence shown here is derived from an EMBL/GenBank/DDBJ whole genome shotgun (WGS) entry which is preliminary data.</text>
</comment>
<evidence type="ECO:0000256" key="10">
    <source>
        <dbReference type="PROSITE-ProRule" id="PRU00339"/>
    </source>
</evidence>
<dbReference type="PROSITE" id="PS50005">
    <property type="entry name" value="TPR"/>
    <property type="match status" value="1"/>
</dbReference>
<dbReference type="PRINTS" id="PR00114">
    <property type="entry name" value="STPHPHTASE"/>
</dbReference>
<dbReference type="InterPro" id="IPR029052">
    <property type="entry name" value="Metallo-depent_PP-like"/>
</dbReference>
<keyword evidence="4" id="KW-0479">Metal-binding</keyword>
<evidence type="ECO:0000313" key="12">
    <source>
        <dbReference type="EMBL" id="ESL10954.1"/>
    </source>
</evidence>
<dbReference type="InterPro" id="IPR011990">
    <property type="entry name" value="TPR-like_helical_dom_sf"/>
</dbReference>
<keyword evidence="8" id="KW-0464">Manganese</keyword>
<name>A0A061J7U1_TRYRA</name>
<proteinExistence type="inferred from homology"/>
<evidence type="ECO:0000256" key="6">
    <source>
        <dbReference type="ARBA" id="ARBA00022801"/>
    </source>
</evidence>
<comment type="similarity">
    <text evidence="2">Belongs to the PPP phosphatase family. PP-5 (PP-T) subfamily.</text>
</comment>
<dbReference type="AlphaFoldDB" id="A0A061J7U1"/>
<dbReference type="SUPFAM" id="SSF48452">
    <property type="entry name" value="TPR-like"/>
    <property type="match status" value="1"/>
</dbReference>
<dbReference type="PIRSF" id="PIRSF033096">
    <property type="entry name" value="PPPtase_5"/>
    <property type="match status" value="1"/>
</dbReference>
<evidence type="ECO:0000256" key="4">
    <source>
        <dbReference type="ARBA" id="ARBA00022723"/>
    </source>
</evidence>
<dbReference type="PANTHER" id="PTHR45668">
    <property type="entry name" value="SERINE/THREONINE-PROTEIN PHOSPHATASE 5-RELATED"/>
    <property type="match status" value="1"/>
</dbReference>
<dbReference type="InterPro" id="IPR051134">
    <property type="entry name" value="PPP_phosphatase"/>
</dbReference>
<dbReference type="PANTHER" id="PTHR45668:SF5">
    <property type="entry name" value="SERINE_THREONINE-PROTEIN PHOSPHATASE 5"/>
    <property type="match status" value="1"/>
</dbReference>
<evidence type="ECO:0000256" key="8">
    <source>
        <dbReference type="ARBA" id="ARBA00023211"/>
    </source>
</evidence>
<sequence length="472" mass="53291">MVAVEVADRLKNKGNEAFQEGKWHRAIDLYSEALAIHKTPALLCNRALVYLKTELAGAALADADEALMLDPGYVKAYYRKASAHLQIGKHKEALKDFRKVVQLIPGDKDAQKKLDFCEKEVRRIRFENAIDTPDAEPVSRTIKLGTVQSDYDGPRIEGDTITVGFVEAAKERFRIQKLIDRHDVVFILLGVLKLFKSYPNFVSIEVPTGADITVCGDTHGQYYDLLNIFKINGCPSPTNRYLFNGDFVDRGSYSFENVMTLFAYKLLYPEHMFLSRGNHEGLAMNRLYGFEGEVSQKYSKEVFHLFSEVFNALPVGHIINNEVFVVHGGLYSRDDVVLDDLQKPNRFREIPESGLICESLWADPQPMPGRAPSKRGVDCPSFGPDVTEKFLKNNNLKLVVRSHEVREEGYEVEHNGTCITVFSAPNYCDQMGNKGAFIRFTGGDMKPKFTTFKHVPHPGKPPMHYAMGMGFF</sequence>
<dbReference type="InterPro" id="IPR019734">
    <property type="entry name" value="TPR_rpt"/>
</dbReference>
<dbReference type="Proteomes" id="UP000031737">
    <property type="component" value="Unassembled WGS sequence"/>
</dbReference>
<evidence type="ECO:0000256" key="1">
    <source>
        <dbReference type="ARBA" id="ARBA00001936"/>
    </source>
</evidence>
<dbReference type="Pfam" id="PF08321">
    <property type="entry name" value="PPP5"/>
    <property type="match status" value="1"/>
</dbReference>
<keyword evidence="5" id="KW-0677">Repeat</keyword>
<dbReference type="InterPro" id="IPR006186">
    <property type="entry name" value="Ser/Thr-sp_prot-phosphatase"/>
</dbReference>
<evidence type="ECO:0000256" key="9">
    <source>
        <dbReference type="PIRSR" id="PIRSR033096-1"/>
    </source>
</evidence>
<dbReference type="InterPro" id="IPR041753">
    <property type="entry name" value="PP5_C"/>
</dbReference>
<keyword evidence="7 10" id="KW-0802">TPR repeat</keyword>
<dbReference type="SUPFAM" id="SSF56300">
    <property type="entry name" value="Metallo-dependent phosphatases"/>
    <property type="match status" value="1"/>
</dbReference>
<evidence type="ECO:0000259" key="11">
    <source>
        <dbReference type="SMART" id="SM00156"/>
    </source>
</evidence>